<name>A0A0G8EH57_BACCE</name>
<feature type="transmembrane region" description="Helical" evidence="1">
    <location>
        <begin position="85"/>
        <end position="106"/>
    </location>
</feature>
<gene>
    <name evidence="2" type="ORF">B4077_6150</name>
</gene>
<organism evidence="2 3">
    <name type="scientific">Bacillus cereus</name>
    <dbReference type="NCBI Taxonomy" id="1396"/>
    <lineage>
        <taxon>Bacteria</taxon>
        <taxon>Bacillati</taxon>
        <taxon>Bacillota</taxon>
        <taxon>Bacilli</taxon>
        <taxon>Bacillales</taxon>
        <taxon>Bacillaceae</taxon>
        <taxon>Bacillus</taxon>
        <taxon>Bacillus cereus group</taxon>
    </lineage>
</organism>
<sequence length="119" mass="13780">MKNKLAYLGFLGFLGFLGPFSFLGNISWAAYFFGFFFFFAYAKVVPDELFMLHVRLAATRAFFIALVLGSILLLSVFIFENLHVIRFFVIFSFFIPLGTFIINLEIFERREKKGMQDAT</sequence>
<comment type="caution">
    <text evidence="2">The sequence shown here is derived from an EMBL/GenBank/DDBJ whole genome shotgun (WGS) entry which is preliminary data.</text>
</comment>
<keyword evidence="1" id="KW-0472">Membrane</keyword>
<dbReference type="AlphaFoldDB" id="A0A0G8EH57"/>
<evidence type="ECO:0000313" key="2">
    <source>
        <dbReference type="EMBL" id="KLA23563.1"/>
    </source>
</evidence>
<evidence type="ECO:0000256" key="1">
    <source>
        <dbReference type="SAM" id="Phobius"/>
    </source>
</evidence>
<evidence type="ECO:0000313" key="3">
    <source>
        <dbReference type="Proteomes" id="UP000035214"/>
    </source>
</evidence>
<dbReference type="EMBL" id="LCYI01000054">
    <property type="protein sequence ID" value="KLA23563.1"/>
    <property type="molecule type" value="Genomic_DNA"/>
</dbReference>
<accession>A0A0G8EH57</accession>
<feature type="transmembrane region" description="Helical" evidence="1">
    <location>
        <begin position="5"/>
        <end position="22"/>
    </location>
</feature>
<keyword evidence="1" id="KW-0812">Transmembrane</keyword>
<evidence type="ECO:0008006" key="4">
    <source>
        <dbReference type="Google" id="ProtNLM"/>
    </source>
</evidence>
<dbReference type="Proteomes" id="UP000035214">
    <property type="component" value="Unassembled WGS sequence"/>
</dbReference>
<feature type="transmembrane region" description="Helical" evidence="1">
    <location>
        <begin position="57"/>
        <end position="79"/>
    </location>
</feature>
<proteinExistence type="predicted"/>
<reference evidence="2 3" key="1">
    <citation type="submission" date="2015-04" db="EMBL/GenBank/DDBJ databases">
        <title>Draft Genome Sequences of Eight Spore-Forming Food Isolates of Bacillus cereus Genome sequencing.</title>
        <authorList>
            <person name="Krawcyk A.O."/>
            <person name="de Jong A."/>
            <person name="Eijlander R.T."/>
            <person name="Berendsen E.M."/>
            <person name="Holsappel S."/>
            <person name="Wells-Bennik M."/>
            <person name="Kuipers O.P."/>
        </authorList>
    </citation>
    <scope>NUCLEOTIDE SEQUENCE [LARGE SCALE GENOMIC DNA]</scope>
    <source>
        <strain evidence="2 3">B4077</strain>
    </source>
</reference>
<protein>
    <recommendedName>
        <fullName evidence="4">DUF3796 domain-containing protein</fullName>
    </recommendedName>
</protein>
<dbReference type="PATRIC" id="fig|1396.428.peg.1983"/>
<dbReference type="RefSeq" id="WP_046956608.1">
    <property type="nucleotide sequence ID" value="NZ_LCYI01000054.1"/>
</dbReference>
<keyword evidence="1" id="KW-1133">Transmembrane helix</keyword>